<evidence type="ECO:0000256" key="6">
    <source>
        <dbReference type="ARBA" id="ARBA00023242"/>
    </source>
</evidence>
<dbReference type="PANTHER" id="PTHR36206:SF12">
    <property type="entry name" value="ASPERCRYPTIN BIOSYNTHESIS CLUSTER-SPECIFIC TRANSCRIPTION REGULATOR ATNN-RELATED"/>
    <property type="match status" value="1"/>
</dbReference>
<comment type="caution">
    <text evidence="9">The sequence shown here is derived from an EMBL/GenBank/DDBJ whole genome shotgun (WGS) entry which is preliminary data.</text>
</comment>
<proteinExistence type="predicted"/>
<dbReference type="PANTHER" id="PTHR36206">
    <property type="entry name" value="ASPERCRYPTIN BIOSYNTHESIS CLUSTER-SPECIFIC TRANSCRIPTION REGULATOR ATNN-RELATED"/>
    <property type="match status" value="1"/>
</dbReference>
<dbReference type="InterPro" id="IPR052360">
    <property type="entry name" value="Transcr_Regulatory_Proteins"/>
</dbReference>
<dbReference type="Gene3D" id="4.10.240.10">
    <property type="entry name" value="Zn(2)-C6 fungal-type DNA-binding domain"/>
    <property type="match status" value="1"/>
</dbReference>
<evidence type="ECO:0000259" key="8">
    <source>
        <dbReference type="PROSITE" id="PS50048"/>
    </source>
</evidence>
<gene>
    <name evidence="9" type="ORF">BGW36DRAFT_386136</name>
</gene>
<organism evidence="9 10">
    <name type="scientific">Talaromyces proteolyticus</name>
    <dbReference type="NCBI Taxonomy" id="1131652"/>
    <lineage>
        <taxon>Eukaryota</taxon>
        <taxon>Fungi</taxon>
        <taxon>Dikarya</taxon>
        <taxon>Ascomycota</taxon>
        <taxon>Pezizomycotina</taxon>
        <taxon>Eurotiomycetes</taxon>
        <taxon>Eurotiomycetidae</taxon>
        <taxon>Eurotiales</taxon>
        <taxon>Trichocomaceae</taxon>
        <taxon>Talaromyces</taxon>
        <taxon>Talaromyces sect. Bacilispori</taxon>
    </lineage>
</organism>
<dbReference type="Pfam" id="PF00172">
    <property type="entry name" value="Zn_clus"/>
    <property type="match status" value="1"/>
</dbReference>
<evidence type="ECO:0000256" key="7">
    <source>
        <dbReference type="SAM" id="MobiDB-lite"/>
    </source>
</evidence>
<keyword evidence="5" id="KW-0804">Transcription</keyword>
<dbReference type="EMBL" id="JAJTJA010000010">
    <property type="protein sequence ID" value="KAH8693207.1"/>
    <property type="molecule type" value="Genomic_DNA"/>
</dbReference>
<name>A0AAD4KM10_9EURO</name>
<evidence type="ECO:0000256" key="1">
    <source>
        <dbReference type="ARBA" id="ARBA00022723"/>
    </source>
</evidence>
<dbReference type="PROSITE" id="PS50048">
    <property type="entry name" value="ZN2_CY6_FUNGAL_2"/>
    <property type="match status" value="1"/>
</dbReference>
<keyword evidence="4" id="KW-0238">DNA-binding</keyword>
<keyword evidence="6" id="KW-0539">Nucleus</keyword>
<dbReference type="PROSITE" id="PS00463">
    <property type="entry name" value="ZN2_CY6_FUNGAL_1"/>
    <property type="match status" value="1"/>
</dbReference>
<dbReference type="SUPFAM" id="SSF57701">
    <property type="entry name" value="Zn2/Cys6 DNA-binding domain"/>
    <property type="match status" value="1"/>
</dbReference>
<evidence type="ECO:0000256" key="5">
    <source>
        <dbReference type="ARBA" id="ARBA00023163"/>
    </source>
</evidence>
<keyword evidence="3" id="KW-0805">Transcription regulation</keyword>
<dbReference type="GeneID" id="70247274"/>
<keyword evidence="10" id="KW-1185">Reference proteome</keyword>
<accession>A0AAD4KM10</accession>
<evidence type="ECO:0000313" key="9">
    <source>
        <dbReference type="EMBL" id="KAH8693207.1"/>
    </source>
</evidence>
<dbReference type="GO" id="GO:0000981">
    <property type="term" value="F:DNA-binding transcription factor activity, RNA polymerase II-specific"/>
    <property type="evidence" value="ECO:0007669"/>
    <property type="project" value="InterPro"/>
</dbReference>
<evidence type="ECO:0000256" key="2">
    <source>
        <dbReference type="ARBA" id="ARBA00022833"/>
    </source>
</evidence>
<feature type="domain" description="Zn(2)-C6 fungal-type" evidence="8">
    <location>
        <begin position="20"/>
        <end position="48"/>
    </location>
</feature>
<feature type="region of interest" description="Disordered" evidence="7">
    <location>
        <begin position="59"/>
        <end position="89"/>
    </location>
</feature>
<sequence length="584" mass="66323">MTESASAKKTRAGKPKVRTGCQTCKVRRVKCDEQKPFCLRCRNLNLQCQGYPAPIARRRKKTSILSQKTERSSRLLAPSGSHTHTLPSARSPCPEQVLLPVLSYYCDPRIASSRHHQLAEGDVVYFDYFRYQVANNLAGFYTTSIWSRLAAGEGLQDDCIRHSVLSIGAFMRSMAEPAPSLCNSTASGGGMSRTLMLNRIINNKHQEAALQHHAKATTSFHRNIQYLTLSTPSKVVITTLLLAVFELLQGQMNVANLLVNSSIDFLGSFPSRKYFSDHEFQEVEWVLPLVSTMSQLSLLLRPRSHDIRTLQMTVDSRFPEPNWDSLLKIFTSWGRFFTSSIMLLQQTLLYGLEQHTPNNALDQLIPQQEALLSQLRRWQAILEECGKSSHLEPSRKITMRLIQIHWLLLYITINCCLDSTQMMYDLYDAEFRQLCAQCKDMIRDSLSHQRPTSVLLGEGLILSLTTVIRCCRNHDIRMMAAEAARQIPASMIVWDVRELLDNLLAAVLLEELGRDDTGVIPPHSRWTYLETDPSQQKSQKPDRIYQRLVPNEAGIAVYTRLTIASDLRSDICNAARCRKVHTEL</sequence>
<protein>
    <recommendedName>
        <fullName evidence="8">Zn(2)-C6 fungal-type domain-containing protein</fullName>
    </recommendedName>
</protein>
<dbReference type="Proteomes" id="UP001201262">
    <property type="component" value="Unassembled WGS sequence"/>
</dbReference>
<reference evidence="9" key="1">
    <citation type="submission" date="2021-12" db="EMBL/GenBank/DDBJ databases">
        <title>Convergent genome expansion in fungi linked to evolution of root-endophyte symbiosis.</title>
        <authorList>
            <consortium name="DOE Joint Genome Institute"/>
            <person name="Ke Y.-H."/>
            <person name="Bonito G."/>
            <person name="Liao H.-L."/>
            <person name="Looney B."/>
            <person name="Rojas-Flechas A."/>
            <person name="Nash J."/>
            <person name="Hameed K."/>
            <person name="Schadt C."/>
            <person name="Martin F."/>
            <person name="Crous P.W."/>
            <person name="Miettinen O."/>
            <person name="Magnuson J.K."/>
            <person name="Labbe J."/>
            <person name="Jacobson D."/>
            <person name="Doktycz M.J."/>
            <person name="Veneault-Fourrey C."/>
            <person name="Kuo A."/>
            <person name="Mondo S."/>
            <person name="Calhoun S."/>
            <person name="Riley R."/>
            <person name="Ohm R."/>
            <person name="LaButti K."/>
            <person name="Andreopoulos B."/>
            <person name="Pangilinan J."/>
            <person name="Nolan M."/>
            <person name="Tritt A."/>
            <person name="Clum A."/>
            <person name="Lipzen A."/>
            <person name="Daum C."/>
            <person name="Barry K."/>
            <person name="Grigoriev I.V."/>
            <person name="Vilgalys R."/>
        </authorList>
    </citation>
    <scope>NUCLEOTIDE SEQUENCE</scope>
    <source>
        <strain evidence="9">PMI_201</strain>
    </source>
</reference>
<dbReference type="GO" id="GO:0008270">
    <property type="term" value="F:zinc ion binding"/>
    <property type="evidence" value="ECO:0007669"/>
    <property type="project" value="InterPro"/>
</dbReference>
<dbReference type="CDD" id="cd00067">
    <property type="entry name" value="GAL4"/>
    <property type="match status" value="1"/>
</dbReference>
<dbReference type="InterPro" id="IPR001138">
    <property type="entry name" value="Zn2Cys6_DnaBD"/>
</dbReference>
<keyword evidence="1" id="KW-0479">Metal-binding</keyword>
<evidence type="ECO:0000256" key="4">
    <source>
        <dbReference type="ARBA" id="ARBA00023125"/>
    </source>
</evidence>
<dbReference type="InterPro" id="IPR036864">
    <property type="entry name" value="Zn2-C6_fun-type_DNA-bd_sf"/>
</dbReference>
<keyword evidence="2" id="KW-0862">Zinc</keyword>
<evidence type="ECO:0000256" key="3">
    <source>
        <dbReference type="ARBA" id="ARBA00023015"/>
    </source>
</evidence>
<dbReference type="RefSeq" id="XP_046069080.1">
    <property type="nucleotide sequence ID" value="XM_046216987.1"/>
</dbReference>
<evidence type="ECO:0000313" key="10">
    <source>
        <dbReference type="Proteomes" id="UP001201262"/>
    </source>
</evidence>
<dbReference type="SMART" id="SM00066">
    <property type="entry name" value="GAL4"/>
    <property type="match status" value="1"/>
</dbReference>
<dbReference type="AlphaFoldDB" id="A0AAD4KM10"/>
<dbReference type="GO" id="GO:0003677">
    <property type="term" value="F:DNA binding"/>
    <property type="evidence" value="ECO:0007669"/>
    <property type="project" value="UniProtKB-KW"/>
</dbReference>